<dbReference type="Proteomes" id="UP000824088">
    <property type="component" value="Unassembled WGS sequence"/>
</dbReference>
<accession>A0A9D1HQZ5</accession>
<gene>
    <name evidence="1" type="ORF">IAD51_01515</name>
</gene>
<comment type="caution">
    <text evidence="1">The sequence shown here is derived from an EMBL/GenBank/DDBJ whole genome shotgun (WGS) entry which is preliminary data.</text>
</comment>
<evidence type="ECO:0000313" key="2">
    <source>
        <dbReference type="Proteomes" id="UP000824088"/>
    </source>
</evidence>
<dbReference type="EMBL" id="DVMN01000027">
    <property type="protein sequence ID" value="HIU20906.1"/>
    <property type="molecule type" value="Genomic_DNA"/>
</dbReference>
<organism evidence="1 2">
    <name type="scientific">Candidatus Limadaptatus stercorigallinarum</name>
    <dbReference type="NCBI Taxonomy" id="2840845"/>
    <lineage>
        <taxon>Bacteria</taxon>
        <taxon>Bacillati</taxon>
        <taxon>Bacillota</taxon>
        <taxon>Clostridia</taxon>
        <taxon>Eubacteriales</taxon>
        <taxon>Candidatus Limadaptatus</taxon>
    </lineage>
</organism>
<name>A0A9D1HQZ5_9FIRM</name>
<dbReference type="AlphaFoldDB" id="A0A9D1HQZ5"/>
<dbReference type="PANTHER" id="PTHR36454">
    <property type="entry name" value="LMO2823 PROTEIN"/>
    <property type="match status" value="1"/>
</dbReference>
<evidence type="ECO:0000313" key="1">
    <source>
        <dbReference type="EMBL" id="HIU20906.1"/>
    </source>
</evidence>
<dbReference type="InterPro" id="IPR008323">
    <property type="entry name" value="UCP033563"/>
</dbReference>
<proteinExistence type="predicted"/>
<reference evidence="1" key="1">
    <citation type="submission" date="2020-10" db="EMBL/GenBank/DDBJ databases">
        <authorList>
            <person name="Gilroy R."/>
        </authorList>
    </citation>
    <scope>NUCLEOTIDE SEQUENCE</scope>
    <source>
        <strain evidence="1">1063</strain>
    </source>
</reference>
<dbReference type="Pfam" id="PF06245">
    <property type="entry name" value="DUF1015"/>
    <property type="match status" value="1"/>
</dbReference>
<sequence>MKTVKPFDILLPDVAQPEKFAVVSCDQFTSQRDYWEKLDEFVGDAPSALRLIFPEVYLEDGDAEQRIEKINATMQSYLDGGVFRTLKDSFVLVRRQTAYGNTRLGIVAPVDLEEYSYVHPTEASIRATEGVVANRIPPRLAIRENAPIELPHVMLLLDDRNKTVIEPFYKQRHELEKLYDFDLNMNGGHLTGWRLDASEVLAKLDDYAKSVKGIYGVDTNFVFAVGDGNHSLATAQAHWKKIRKNLTPEERENHPARFALAEIENLHDDGIVFEPIHRFVFGVDDADFVLYMSTVLKGESRLKMFTQNMEYTIAVNGNSAEAIAEVQDAIDAYVSSHPGASVDYIHGLDNLHAVADTSDGVAVRMPCIEKTELFGYVVEHGNLCRKAFSMGEAEEKRYYFEAKRIR</sequence>
<reference evidence="1" key="2">
    <citation type="journal article" date="2021" name="PeerJ">
        <title>Extensive microbial diversity within the chicken gut microbiome revealed by metagenomics and culture.</title>
        <authorList>
            <person name="Gilroy R."/>
            <person name="Ravi A."/>
            <person name="Getino M."/>
            <person name="Pursley I."/>
            <person name="Horton D.L."/>
            <person name="Alikhan N.F."/>
            <person name="Baker D."/>
            <person name="Gharbi K."/>
            <person name="Hall N."/>
            <person name="Watson M."/>
            <person name="Adriaenssens E.M."/>
            <person name="Foster-Nyarko E."/>
            <person name="Jarju S."/>
            <person name="Secka A."/>
            <person name="Antonio M."/>
            <person name="Oren A."/>
            <person name="Chaudhuri R.R."/>
            <person name="La Ragione R."/>
            <person name="Hildebrand F."/>
            <person name="Pallen M.J."/>
        </authorList>
    </citation>
    <scope>NUCLEOTIDE SEQUENCE</scope>
    <source>
        <strain evidence="1">1063</strain>
    </source>
</reference>
<dbReference type="PANTHER" id="PTHR36454:SF1">
    <property type="entry name" value="DUF1015 DOMAIN-CONTAINING PROTEIN"/>
    <property type="match status" value="1"/>
</dbReference>
<protein>
    <submittedName>
        <fullName evidence="1">DUF1015 domain-containing protein</fullName>
    </submittedName>
</protein>